<dbReference type="Proteomes" id="UP000199572">
    <property type="component" value="Unassembled WGS sequence"/>
</dbReference>
<reference evidence="2 3" key="1">
    <citation type="submission" date="2016-10" db="EMBL/GenBank/DDBJ databases">
        <authorList>
            <person name="de Groot N.N."/>
        </authorList>
    </citation>
    <scope>NUCLEOTIDE SEQUENCE [LARGE SCALE GENOMIC DNA]</scope>
    <source>
        <strain evidence="2 3">DSM 18610</strain>
    </source>
</reference>
<gene>
    <name evidence="2" type="ORF">SAMN04488023_11735</name>
</gene>
<sequence length="134" mass="15348">MRNTMILLCLLIGITASAQKPVTKGVQLDLTKVSNLQIKTAITALQNNDARTWFSLFTPNVIFCYDGYQTSFKGFFRKSFGHEHFTSIDRVENNGLDIYGSFHSDQWGDFKTYFKFQLNKSGKIWRLDVGQAAY</sequence>
<evidence type="ECO:0008006" key="4">
    <source>
        <dbReference type="Google" id="ProtNLM"/>
    </source>
</evidence>
<dbReference type="RefSeq" id="WP_175474568.1">
    <property type="nucleotide sequence ID" value="NZ_FOGG01000017.1"/>
</dbReference>
<dbReference type="AlphaFoldDB" id="A0A1H9S9D6"/>
<proteinExistence type="predicted"/>
<evidence type="ECO:0000256" key="1">
    <source>
        <dbReference type="SAM" id="SignalP"/>
    </source>
</evidence>
<accession>A0A1H9S9D6</accession>
<dbReference type="EMBL" id="FOGG01000017">
    <property type="protein sequence ID" value="SER81620.1"/>
    <property type="molecule type" value="Genomic_DNA"/>
</dbReference>
<keyword evidence="1" id="KW-0732">Signal</keyword>
<name>A0A1H9S9D6_9SPHI</name>
<feature type="signal peptide" evidence="1">
    <location>
        <begin position="1"/>
        <end position="18"/>
    </location>
</feature>
<dbReference type="STRING" id="390241.SAMN04488023_11735"/>
<organism evidence="2 3">
    <name type="scientific">Pedobacter rhizosphaerae</name>
    <dbReference type="NCBI Taxonomy" id="390241"/>
    <lineage>
        <taxon>Bacteria</taxon>
        <taxon>Pseudomonadati</taxon>
        <taxon>Bacteroidota</taxon>
        <taxon>Sphingobacteriia</taxon>
        <taxon>Sphingobacteriales</taxon>
        <taxon>Sphingobacteriaceae</taxon>
        <taxon>Pedobacter</taxon>
    </lineage>
</organism>
<protein>
    <recommendedName>
        <fullName evidence="4">DUF4440 domain-containing protein</fullName>
    </recommendedName>
</protein>
<evidence type="ECO:0000313" key="2">
    <source>
        <dbReference type="EMBL" id="SER81620.1"/>
    </source>
</evidence>
<keyword evidence="3" id="KW-1185">Reference proteome</keyword>
<evidence type="ECO:0000313" key="3">
    <source>
        <dbReference type="Proteomes" id="UP000199572"/>
    </source>
</evidence>
<feature type="chain" id="PRO_5011732426" description="DUF4440 domain-containing protein" evidence="1">
    <location>
        <begin position="19"/>
        <end position="134"/>
    </location>
</feature>